<evidence type="ECO:0000313" key="2">
    <source>
        <dbReference type="Proteomes" id="UP000321234"/>
    </source>
</evidence>
<dbReference type="PANTHER" id="PTHR11280:SF5">
    <property type="entry name" value="GLUCOSAMINE-6-PHOSPHATE ISOMERASE"/>
    <property type="match status" value="1"/>
</dbReference>
<name>A0A5C8ZBI5_9ACTN</name>
<dbReference type="RefSeq" id="WP_147927041.1">
    <property type="nucleotide sequence ID" value="NZ_VKAC01000008.1"/>
</dbReference>
<dbReference type="InterPro" id="IPR004547">
    <property type="entry name" value="Glucosamine6P_isomerase"/>
</dbReference>
<comment type="caution">
    <text evidence="1">The sequence shown here is derived from an EMBL/GenBank/DDBJ whole genome shotgun (WGS) entry which is preliminary data.</text>
</comment>
<dbReference type="PANTHER" id="PTHR11280">
    <property type="entry name" value="GLUCOSAMINE-6-PHOSPHATE ISOMERASE"/>
    <property type="match status" value="1"/>
</dbReference>
<dbReference type="GO" id="GO:0006043">
    <property type="term" value="P:glucosamine catabolic process"/>
    <property type="evidence" value="ECO:0007669"/>
    <property type="project" value="TreeGrafter"/>
</dbReference>
<keyword evidence="2" id="KW-1185">Reference proteome</keyword>
<dbReference type="GO" id="GO:0004342">
    <property type="term" value="F:glucosamine-6-phosphate deaminase activity"/>
    <property type="evidence" value="ECO:0007669"/>
    <property type="project" value="InterPro"/>
</dbReference>
<dbReference type="OrthoDB" id="9791139at2"/>
<organism evidence="1 2">
    <name type="scientific">Quadrisphaera setariae</name>
    <dbReference type="NCBI Taxonomy" id="2593304"/>
    <lineage>
        <taxon>Bacteria</taxon>
        <taxon>Bacillati</taxon>
        <taxon>Actinomycetota</taxon>
        <taxon>Actinomycetes</taxon>
        <taxon>Kineosporiales</taxon>
        <taxon>Kineosporiaceae</taxon>
        <taxon>Quadrisphaera</taxon>
    </lineage>
</organism>
<dbReference type="Proteomes" id="UP000321234">
    <property type="component" value="Unassembled WGS sequence"/>
</dbReference>
<gene>
    <name evidence="1" type="ORF">FMM08_14180</name>
</gene>
<protein>
    <submittedName>
        <fullName evidence="1">Uncharacterized protein</fullName>
    </submittedName>
</protein>
<dbReference type="GO" id="GO:0019262">
    <property type="term" value="P:N-acetylneuraminate catabolic process"/>
    <property type="evidence" value="ECO:0007669"/>
    <property type="project" value="TreeGrafter"/>
</dbReference>
<proteinExistence type="predicted"/>
<dbReference type="SUPFAM" id="SSF100950">
    <property type="entry name" value="NagB/RpiA/CoA transferase-like"/>
    <property type="match status" value="1"/>
</dbReference>
<evidence type="ECO:0000313" key="1">
    <source>
        <dbReference type="EMBL" id="TXR55465.1"/>
    </source>
</evidence>
<reference evidence="1 2" key="1">
    <citation type="submission" date="2019-07" db="EMBL/GenBank/DDBJ databases">
        <title>Quadrisphaera sp. strain DD2A genome sequencing and assembly.</title>
        <authorList>
            <person name="Kim I."/>
        </authorList>
    </citation>
    <scope>NUCLEOTIDE SEQUENCE [LARGE SCALE GENOMIC DNA]</scope>
    <source>
        <strain evidence="1 2">DD2A</strain>
    </source>
</reference>
<dbReference type="GO" id="GO:0042802">
    <property type="term" value="F:identical protein binding"/>
    <property type="evidence" value="ECO:0007669"/>
    <property type="project" value="TreeGrafter"/>
</dbReference>
<dbReference type="EMBL" id="VKAC01000008">
    <property type="protein sequence ID" value="TXR55465.1"/>
    <property type="molecule type" value="Genomic_DNA"/>
</dbReference>
<dbReference type="AlphaFoldDB" id="A0A5C8ZBI5"/>
<dbReference type="Gene3D" id="3.40.50.1360">
    <property type="match status" value="1"/>
</dbReference>
<dbReference type="InterPro" id="IPR037171">
    <property type="entry name" value="NagB/RpiA_transferase-like"/>
</dbReference>
<accession>A0A5C8ZBI5</accession>
<dbReference type="GO" id="GO:0005737">
    <property type="term" value="C:cytoplasm"/>
    <property type="evidence" value="ECO:0007669"/>
    <property type="project" value="TreeGrafter"/>
</dbReference>
<dbReference type="GO" id="GO:0006046">
    <property type="term" value="P:N-acetylglucosamine catabolic process"/>
    <property type="evidence" value="ECO:0007669"/>
    <property type="project" value="TreeGrafter"/>
</dbReference>
<sequence length="283" mass="28741">MRVEPTVLPSPEALGEAAAAAVVEGLAAARARRADAFVLGCPTGRSPATTYAALARRVAAERVDVSRLVVVLMDEYLVQASSSAGQDDDGGLALEDPAALHSCARYGREVVLEPLQRAAGAGRGPADDALWLPDPAAPAVAGGPAAYDARIADAGGVDLFLLASGASDGHVAFNPPGTPAGAETRVVELPESTRRDNLGTFPSFGGDLANVPRHGVSVGVATIRDLSRSVLMLCHGTGKGTAVARLAGAEAYDRSWPATVLSDCASPRFLVDRAAAAAAAATR</sequence>